<dbReference type="InterPro" id="IPR051418">
    <property type="entry name" value="Spondin/Thrombospondin_T1"/>
</dbReference>
<dbReference type="PROSITE" id="PS51020">
    <property type="entry name" value="SPONDIN"/>
    <property type="match status" value="1"/>
</dbReference>
<evidence type="ECO:0000313" key="3">
    <source>
        <dbReference type="Proteomes" id="UP001501725"/>
    </source>
</evidence>
<dbReference type="Proteomes" id="UP001501725">
    <property type="component" value="Unassembled WGS sequence"/>
</dbReference>
<dbReference type="PANTHER" id="PTHR11311:SF15">
    <property type="entry name" value="SPONDIN-2"/>
    <property type="match status" value="1"/>
</dbReference>
<dbReference type="Pfam" id="PF06468">
    <property type="entry name" value="Spond_N"/>
    <property type="match status" value="1"/>
</dbReference>
<keyword evidence="3" id="KW-1185">Reference proteome</keyword>
<comment type="caution">
    <text evidence="2">The sequence shown here is derived from an EMBL/GenBank/DDBJ whole genome shotgun (WGS) entry which is preliminary data.</text>
</comment>
<evidence type="ECO:0000259" key="1">
    <source>
        <dbReference type="PROSITE" id="PS51020"/>
    </source>
</evidence>
<protein>
    <recommendedName>
        <fullName evidence="1">Spondin domain-containing protein</fullName>
    </recommendedName>
</protein>
<dbReference type="EMBL" id="BAABGY010000008">
    <property type="protein sequence ID" value="GAA4335276.1"/>
    <property type="molecule type" value="Genomic_DNA"/>
</dbReference>
<dbReference type="InterPro" id="IPR038678">
    <property type="entry name" value="Spondin_N_sf"/>
</dbReference>
<dbReference type="InterPro" id="IPR009465">
    <property type="entry name" value="Spondin_N"/>
</dbReference>
<dbReference type="PANTHER" id="PTHR11311">
    <property type="entry name" value="SPONDIN"/>
    <property type="match status" value="1"/>
</dbReference>
<organism evidence="2 3">
    <name type="scientific">Flaviaesturariibacter amylovorans</name>
    <dbReference type="NCBI Taxonomy" id="1084520"/>
    <lineage>
        <taxon>Bacteria</taxon>
        <taxon>Pseudomonadati</taxon>
        <taxon>Bacteroidota</taxon>
        <taxon>Chitinophagia</taxon>
        <taxon>Chitinophagales</taxon>
        <taxon>Chitinophagaceae</taxon>
        <taxon>Flaviaestuariibacter</taxon>
    </lineage>
</organism>
<accession>A0ABP8H757</accession>
<reference evidence="3" key="1">
    <citation type="journal article" date="2019" name="Int. J. Syst. Evol. Microbiol.">
        <title>The Global Catalogue of Microorganisms (GCM) 10K type strain sequencing project: providing services to taxonomists for standard genome sequencing and annotation.</title>
        <authorList>
            <consortium name="The Broad Institute Genomics Platform"/>
            <consortium name="The Broad Institute Genome Sequencing Center for Infectious Disease"/>
            <person name="Wu L."/>
            <person name="Ma J."/>
        </authorList>
    </citation>
    <scope>NUCLEOTIDE SEQUENCE [LARGE SCALE GENOMIC DNA]</scope>
    <source>
        <strain evidence="3">JCM 17919</strain>
    </source>
</reference>
<dbReference type="NCBIfam" id="NF038123">
    <property type="entry name" value="NF038123_dom"/>
    <property type="match status" value="1"/>
</dbReference>
<evidence type="ECO:0000313" key="2">
    <source>
        <dbReference type="EMBL" id="GAA4335276.1"/>
    </source>
</evidence>
<proteinExistence type="predicted"/>
<name>A0ABP8H757_9BACT</name>
<feature type="domain" description="Spondin" evidence="1">
    <location>
        <begin position="50"/>
        <end position="235"/>
    </location>
</feature>
<dbReference type="Gene3D" id="2.60.40.2130">
    <property type="entry name" value="F-spondin domain"/>
    <property type="match status" value="1"/>
</dbReference>
<sequence>MWFVSSLVIQEGGALVPFDSITSYSIHVMRTSILLLILSCVLISCKRREALPPQVEAFDVTYAVTFTGKWASPRFGVPAGVHFTELVGAVHAPDTLLWEAGAPASRAVQLVAEDGVSTELLQQVDALLASGSARQAINRPAPPPDGPDSFQLRLSRKHSAVSVITMLAPTPDWFTGISAFPLYRGHRWVRDTTLFLFAYDAGTKEGNAFSYDFPPTVPRGTVQQHTVSSATPLAGGNAVLHPIAELRFQLQ</sequence>
<gene>
    <name evidence="2" type="ORF">GCM10023184_29940</name>
</gene>